<dbReference type="PIRSF" id="PIRSF037442">
    <property type="entry name" value="UCP037442_abhydr"/>
    <property type="match status" value="1"/>
</dbReference>
<gene>
    <name evidence="2" type="ORF">FLL45_12720</name>
</gene>
<dbReference type="Proteomes" id="UP000317839">
    <property type="component" value="Unassembled WGS sequence"/>
</dbReference>
<dbReference type="InterPro" id="IPR017208">
    <property type="entry name" value="UCP037442_abhydr"/>
</dbReference>
<comment type="caution">
    <text evidence="2">The sequence shown here is derived from an EMBL/GenBank/DDBJ whole genome shotgun (WGS) entry which is preliminary data.</text>
</comment>
<organism evidence="2 3">
    <name type="scientific">Aliikangiella marina</name>
    <dbReference type="NCBI Taxonomy" id="1712262"/>
    <lineage>
        <taxon>Bacteria</taxon>
        <taxon>Pseudomonadati</taxon>
        <taxon>Pseudomonadota</taxon>
        <taxon>Gammaproteobacteria</taxon>
        <taxon>Oceanospirillales</taxon>
        <taxon>Pleioneaceae</taxon>
        <taxon>Aliikangiella</taxon>
    </lineage>
</organism>
<dbReference type="GO" id="GO:0016787">
    <property type="term" value="F:hydrolase activity"/>
    <property type="evidence" value="ECO:0007669"/>
    <property type="project" value="UniProtKB-KW"/>
</dbReference>
<evidence type="ECO:0000259" key="1">
    <source>
        <dbReference type="Pfam" id="PF12146"/>
    </source>
</evidence>
<keyword evidence="2" id="KW-0378">Hydrolase</keyword>
<dbReference type="InterPro" id="IPR022742">
    <property type="entry name" value="Hydrolase_4"/>
</dbReference>
<sequence>MLKNHRVTAKDGVSAEILLSEVESSQQPIVICLPAMGVSARNYRKLAEALVSEGLACGLFEIRGLGSSSVRASRAIDYGYHEILNLDLPATIEFVKQLHPSNPIYLVGHSIGGQFGLLYMAENQHQISGLVGVATGLPHYKRWPFPKSVGLWVGAKLVRIIANIVGYYPGKKLGFAGRESKQVMSDWSYSVVKGDYRIAGQPHQINLIKNNHQSAALILTIEKDWMAPPHSAKHLGDKLSPAKVDYHHLNERDFNDDSLGHFNWMQEPQPIAKKVAEWIKDR</sequence>
<dbReference type="InterPro" id="IPR029058">
    <property type="entry name" value="AB_hydrolase_fold"/>
</dbReference>
<evidence type="ECO:0000313" key="3">
    <source>
        <dbReference type="Proteomes" id="UP000317839"/>
    </source>
</evidence>
<feature type="domain" description="Serine aminopeptidase S33" evidence="1">
    <location>
        <begin position="27"/>
        <end position="152"/>
    </location>
</feature>
<reference evidence="2 3" key="1">
    <citation type="submission" date="2019-06" db="EMBL/GenBank/DDBJ databases">
        <title>Draft genome of Aliikangiella marina GYP-15.</title>
        <authorList>
            <person name="Wang G."/>
        </authorList>
    </citation>
    <scope>NUCLEOTIDE SEQUENCE [LARGE SCALE GENOMIC DNA]</scope>
    <source>
        <strain evidence="2 3">GYP-15</strain>
    </source>
</reference>
<accession>A0A545T927</accession>
<dbReference type="AlphaFoldDB" id="A0A545T927"/>
<dbReference type="Pfam" id="PF12146">
    <property type="entry name" value="Hydrolase_4"/>
    <property type="match status" value="1"/>
</dbReference>
<evidence type="ECO:0000313" key="2">
    <source>
        <dbReference type="EMBL" id="TQV73727.1"/>
    </source>
</evidence>
<dbReference type="EMBL" id="VIKR01000003">
    <property type="protein sequence ID" value="TQV73727.1"/>
    <property type="molecule type" value="Genomic_DNA"/>
</dbReference>
<name>A0A545T927_9GAMM</name>
<protein>
    <submittedName>
        <fullName evidence="2">Alpha/beta fold hydrolase</fullName>
    </submittedName>
</protein>
<keyword evidence="3" id="KW-1185">Reference proteome</keyword>
<dbReference type="RefSeq" id="WP_142942435.1">
    <property type="nucleotide sequence ID" value="NZ_VIKR01000003.1"/>
</dbReference>
<dbReference type="Gene3D" id="3.40.50.1820">
    <property type="entry name" value="alpha/beta hydrolase"/>
    <property type="match status" value="1"/>
</dbReference>
<dbReference type="SUPFAM" id="SSF53474">
    <property type="entry name" value="alpha/beta-Hydrolases"/>
    <property type="match status" value="1"/>
</dbReference>
<proteinExistence type="predicted"/>
<dbReference type="OrthoDB" id="9785076at2"/>